<dbReference type="EMBL" id="JAQIFT010000016">
    <property type="protein sequence ID" value="MDA3730636.1"/>
    <property type="molecule type" value="Genomic_DNA"/>
</dbReference>
<keyword evidence="3" id="KW-1185">Reference proteome</keyword>
<evidence type="ECO:0000313" key="3">
    <source>
        <dbReference type="Proteomes" id="UP001169242"/>
    </source>
</evidence>
<dbReference type="Pfam" id="PF14266">
    <property type="entry name" value="YceG_bac"/>
    <property type="match status" value="2"/>
</dbReference>
<dbReference type="RefSeq" id="WP_271011207.1">
    <property type="nucleotide sequence ID" value="NZ_JAQIFT010000016.1"/>
</dbReference>
<accession>A0AA42IZY2</accession>
<dbReference type="InterPro" id="IPR025647">
    <property type="entry name" value="YceG_bac"/>
</dbReference>
<name>A0AA42IZY2_9FIRM</name>
<feature type="domain" description="Putative component of 'biosynthetic module'" evidence="1">
    <location>
        <begin position="263"/>
        <end position="479"/>
    </location>
</feature>
<dbReference type="Proteomes" id="UP001169242">
    <property type="component" value="Unassembled WGS sequence"/>
</dbReference>
<evidence type="ECO:0000259" key="1">
    <source>
        <dbReference type="Pfam" id="PF14266"/>
    </source>
</evidence>
<protein>
    <recommendedName>
        <fullName evidence="1">Putative component of 'biosynthetic module' domain-containing protein</fullName>
    </recommendedName>
</protein>
<feature type="domain" description="Putative component of 'biosynthetic module'" evidence="1">
    <location>
        <begin position="20"/>
        <end position="237"/>
    </location>
</feature>
<reference evidence="2" key="1">
    <citation type="journal article" date="2023" name="Int. J. Syst. Evol. Microbiol.">
        <title>&lt;i&gt;Holtiella tumoricola&lt;/i&gt; gen. nov. sp. nov., isolated from a human clinical sample.</title>
        <authorList>
            <person name="Allen-Vercoe E."/>
            <person name="Daigneault M.C."/>
            <person name="Vancuren S.J."/>
            <person name="Cochrane K."/>
            <person name="O'Neal L.L."/>
            <person name="Sankaranarayanan K."/>
            <person name="Lawson P.A."/>
        </authorList>
    </citation>
    <scope>NUCLEOTIDE SEQUENCE</scope>
    <source>
        <strain evidence="2">CC70A</strain>
    </source>
</reference>
<comment type="caution">
    <text evidence="2">The sequence shown here is derived from an EMBL/GenBank/DDBJ whole genome shotgun (WGS) entry which is preliminary data.</text>
</comment>
<evidence type="ECO:0000313" key="2">
    <source>
        <dbReference type="EMBL" id="MDA3730636.1"/>
    </source>
</evidence>
<sequence length="509" mass="58318">MIIPSQALLTDFLLPKADRTGNYFGHIMGTGFIQDYRDFLARLNQLSTDTTQQILLFKTALNKPNDIDVLIQEIKTLPIGNFTSSHLEFTRFDDFNTAIIQALDMIIPHAIHTEHFPNDELQNLFIAKLFYWIHTYLEPIDFSKSEVPKAIFYGPIKRQECYFILLLALVGFDTFYLNPTHDVTFGLIDSLGLSQTLILGEPAPFEDFDDLAHAGSVIDHITTSARHATDQLEAFMYTDSGLFKPWQFAKGTTKPLLLDAVLEDLETYWDEPSKLRPGFKTSGQVVYPPVFFTKIAGVHLDLEAYFTFVQKLCNSKHYVLYTQTHFASLNKVSSRDIYSLIYCLNPDKTINREALKAHVLYKHLLTFRSEVQTFILDKLDALLAPNAGEIFNFKVTDKERSNLIALILTLENQLLNLIDSYDFPQDIPKLILYINNRATFTTEVGMLLALLHTIGFDIILLCPNAANNIELLLSDQYIRTLRLPELAYDLQLRKPQPVKSKSFFNKFFR</sequence>
<dbReference type="AlphaFoldDB" id="A0AA42IZY2"/>
<gene>
    <name evidence="2" type="ORF">PBV87_03875</name>
</gene>
<proteinExistence type="predicted"/>
<organism evidence="2 3">
    <name type="scientific">Holtiella tumoricola</name>
    <dbReference type="NCBI Taxonomy" id="3018743"/>
    <lineage>
        <taxon>Bacteria</taxon>
        <taxon>Bacillati</taxon>
        <taxon>Bacillota</taxon>
        <taxon>Clostridia</taxon>
        <taxon>Lachnospirales</taxon>
        <taxon>Cellulosilyticaceae</taxon>
        <taxon>Holtiella</taxon>
    </lineage>
</organism>